<dbReference type="OrthoDB" id="6110585at2759"/>
<name>A0A6J8ASB2_MYTCO</name>
<evidence type="ECO:0000313" key="2">
    <source>
        <dbReference type="Proteomes" id="UP000507470"/>
    </source>
</evidence>
<dbReference type="Proteomes" id="UP000507470">
    <property type="component" value="Unassembled WGS sequence"/>
</dbReference>
<organism evidence="1 2">
    <name type="scientific">Mytilus coruscus</name>
    <name type="common">Sea mussel</name>
    <dbReference type="NCBI Taxonomy" id="42192"/>
    <lineage>
        <taxon>Eukaryota</taxon>
        <taxon>Metazoa</taxon>
        <taxon>Spiralia</taxon>
        <taxon>Lophotrochozoa</taxon>
        <taxon>Mollusca</taxon>
        <taxon>Bivalvia</taxon>
        <taxon>Autobranchia</taxon>
        <taxon>Pteriomorphia</taxon>
        <taxon>Mytilida</taxon>
        <taxon>Mytiloidea</taxon>
        <taxon>Mytilidae</taxon>
        <taxon>Mytilinae</taxon>
        <taxon>Mytilus</taxon>
    </lineage>
</organism>
<proteinExistence type="predicted"/>
<dbReference type="SUPFAM" id="SSF48726">
    <property type="entry name" value="Immunoglobulin"/>
    <property type="match status" value="1"/>
</dbReference>
<accession>A0A6J8ASB2</accession>
<dbReference type="InterPro" id="IPR013783">
    <property type="entry name" value="Ig-like_fold"/>
</dbReference>
<evidence type="ECO:0008006" key="3">
    <source>
        <dbReference type="Google" id="ProtNLM"/>
    </source>
</evidence>
<sequence>MKITLTDETKKMKKICTESNILQNWFVNTSPAIFYKTVELFCKVNGHLNTSTTRKWERDHFILTSKNKSIDSTKYRERLTVNGFALQIMNFQYSDLNKEYFCVYGFNKRHSNLTINMANFEMHPVNETVTRTCHVTAGILKVLIQFSLVYPIPRCKALYNEKFLAKSIKIRPHHDGVFYSTNVTIEESIGSMCLKTLKISCTVGSTDFVIMDFSTCSDHTKNCKNFGRRKVFGAKHALEGFQHEW</sequence>
<dbReference type="InterPro" id="IPR036179">
    <property type="entry name" value="Ig-like_dom_sf"/>
</dbReference>
<evidence type="ECO:0000313" key="1">
    <source>
        <dbReference type="EMBL" id="CAC5372889.1"/>
    </source>
</evidence>
<keyword evidence="2" id="KW-1185">Reference proteome</keyword>
<gene>
    <name evidence="1" type="ORF">MCOR_10832</name>
</gene>
<reference evidence="1 2" key="1">
    <citation type="submission" date="2020-06" db="EMBL/GenBank/DDBJ databases">
        <authorList>
            <person name="Li R."/>
            <person name="Bekaert M."/>
        </authorList>
    </citation>
    <scope>NUCLEOTIDE SEQUENCE [LARGE SCALE GENOMIC DNA]</scope>
    <source>
        <strain evidence="2">wild</strain>
    </source>
</reference>
<protein>
    <recommendedName>
        <fullName evidence="3">Ig-like domain-containing protein</fullName>
    </recommendedName>
</protein>
<dbReference type="AlphaFoldDB" id="A0A6J8ASB2"/>
<dbReference type="EMBL" id="CACVKT020001873">
    <property type="protein sequence ID" value="CAC5372889.1"/>
    <property type="molecule type" value="Genomic_DNA"/>
</dbReference>
<dbReference type="Gene3D" id="2.60.40.10">
    <property type="entry name" value="Immunoglobulins"/>
    <property type="match status" value="1"/>
</dbReference>